<protein>
    <submittedName>
        <fullName evidence="1">DUF4275 family protein</fullName>
    </submittedName>
</protein>
<dbReference type="Proteomes" id="UP001302072">
    <property type="component" value="Chromosome"/>
</dbReference>
<evidence type="ECO:0000313" key="1">
    <source>
        <dbReference type="EMBL" id="WNH52201.1"/>
    </source>
</evidence>
<dbReference type="EMBL" id="CP115541">
    <property type="protein sequence ID" value="WNH52201.1"/>
    <property type="molecule type" value="Genomic_DNA"/>
</dbReference>
<proteinExistence type="predicted"/>
<sequence>MDALHVLQTYTEAEAREWADAWLSVFGRNHQGANIKRYMWHVFSFERFPCLSGVQAMEAYARQSGVELVVLSNDRKRAVLTDSLPDAQAYWSDYYVFPPNLAWTMALTHEDGWLGPYFARHPDYVRLNEANELKLRKLRERETARNSGWCD</sequence>
<dbReference type="RefSeq" id="WP_311191406.1">
    <property type="nucleotide sequence ID" value="NZ_CP115541.1"/>
</dbReference>
<dbReference type="InterPro" id="IPR025454">
    <property type="entry name" value="DUF4275"/>
</dbReference>
<keyword evidence="2" id="KW-1185">Reference proteome</keyword>
<name>A0ABY9YNM6_9GAMM</name>
<gene>
    <name evidence="1" type="ORF">PDM29_17985</name>
</gene>
<organism evidence="1 2">
    <name type="scientific">Stenotrophomonas oahuensis</name>
    <dbReference type="NCBI Taxonomy" id="3003271"/>
    <lineage>
        <taxon>Bacteria</taxon>
        <taxon>Pseudomonadati</taxon>
        <taxon>Pseudomonadota</taxon>
        <taxon>Gammaproteobacteria</taxon>
        <taxon>Lysobacterales</taxon>
        <taxon>Lysobacteraceae</taxon>
        <taxon>Stenotrophomonas</taxon>
    </lineage>
</organism>
<evidence type="ECO:0000313" key="2">
    <source>
        <dbReference type="Proteomes" id="UP001302072"/>
    </source>
</evidence>
<reference evidence="1 2" key="1">
    <citation type="submission" date="2022-12" db="EMBL/GenBank/DDBJ databases">
        <title>Two new species, Stenotrophomonas aracearum and Stenotrophomonas oahuensis, isolated from Anthurium (Araceae family) in Hawaii.</title>
        <authorList>
            <person name="Chunag S.C."/>
            <person name="Dobhal S."/>
            <person name="Alvarez A."/>
            <person name="Arif M."/>
        </authorList>
    </citation>
    <scope>NUCLEOTIDE SEQUENCE [LARGE SCALE GENOMIC DNA]</scope>
    <source>
        <strain evidence="1 2">A5586</strain>
    </source>
</reference>
<accession>A0ABY9YNM6</accession>
<dbReference type="Pfam" id="PF14101">
    <property type="entry name" value="DUF4275"/>
    <property type="match status" value="1"/>
</dbReference>